<dbReference type="Proteomes" id="UP001364764">
    <property type="component" value="Chromosome"/>
</dbReference>
<dbReference type="EMBL" id="CP145892">
    <property type="protein sequence ID" value="WWP22897.1"/>
    <property type="molecule type" value="Genomic_DNA"/>
</dbReference>
<protein>
    <submittedName>
        <fullName evidence="1">Uncharacterized protein</fullName>
    </submittedName>
</protein>
<sequence length="142" mass="16905">MKIIRDREELEGTGYIEVLPGKYLGQCWNEDSIYFDEEVFGFVEKTIENIFSGYDHYAFNEIHRKTWEVILEDLKTLANLLDEKVTMELINEHVYFFFGSSKDEFQQDFLNSVQRLRELIIEFVVWVEKQLTTQDFVSVLGI</sequence>
<accession>A0ABD8AZ94</accession>
<dbReference type="GeneID" id="93476239"/>
<evidence type="ECO:0000313" key="2">
    <source>
        <dbReference type="Proteomes" id="UP001364764"/>
    </source>
</evidence>
<dbReference type="RefSeq" id="WP_338708535.1">
    <property type="nucleotide sequence ID" value="NZ_CP145892.1"/>
</dbReference>
<reference evidence="1 2" key="1">
    <citation type="submission" date="2024-02" db="EMBL/GenBank/DDBJ databases">
        <title>Complete sequences of two Paenibacillus sp. strains and one Lysinibacillus strain isolated from the environment on STAA medium highlight biotechnological potential.</title>
        <authorList>
            <person name="Attere S.A."/>
            <person name="Piche L.C."/>
            <person name="Intertaglia L."/>
            <person name="Lami R."/>
            <person name="Charette S.J."/>
            <person name="Vincent A.T."/>
        </authorList>
    </citation>
    <scope>NUCLEOTIDE SEQUENCE [LARGE SCALE GENOMIC DNA]</scope>
    <source>
        <strain evidence="1 2">Y5S-7</strain>
    </source>
</reference>
<evidence type="ECO:0000313" key="1">
    <source>
        <dbReference type="EMBL" id="WWP22897.1"/>
    </source>
</evidence>
<dbReference type="AlphaFoldDB" id="A0ABD8AZ94"/>
<organism evidence="1 2">
    <name type="scientific">Paenibacillus amylolyticus</name>
    <dbReference type="NCBI Taxonomy" id="1451"/>
    <lineage>
        <taxon>Bacteria</taxon>
        <taxon>Bacillati</taxon>
        <taxon>Bacillota</taxon>
        <taxon>Bacilli</taxon>
        <taxon>Bacillales</taxon>
        <taxon>Paenibacillaceae</taxon>
        <taxon>Paenibacillus</taxon>
    </lineage>
</organism>
<name>A0ABD8AZ94_PAEAM</name>
<gene>
    <name evidence="1" type="ORF">V6668_12200</name>
</gene>
<proteinExistence type="predicted"/>